<evidence type="ECO:0000313" key="3">
    <source>
        <dbReference type="Proteomes" id="UP000886884"/>
    </source>
</evidence>
<evidence type="ECO:0000313" key="2">
    <source>
        <dbReference type="EMBL" id="HIV26799.1"/>
    </source>
</evidence>
<dbReference type="Pfam" id="PF00149">
    <property type="entry name" value="Metallophos"/>
    <property type="match status" value="1"/>
</dbReference>
<reference evidence="2" key="1">
    <citation type="submission" date="2020-10" db="EMBL/GenBank/DDBJ databases">
        <authorList>
            <person name="Gilroy R."/>
        </authorList>
    </citation>
    <scope>NUCLEOTIDE SEQUENCE</scope>
    <source>
        <strain evidence="2">CHK183-6373</strain>
    </source>
</reference>
<dbReference type="GO" id="GO:0016787">
    <property type="term" value="F:hydrolase activity"/>
    <property type="evidence" value="ECO:0007669"/>
    <property type="project" value="InterPro"/>
</dbReference>
<sequence>MDCLHTTISIGLAAPFRALHLSDSHICRADARDGARKMSLAQHRQAEFDAGVPGRSERFLRAQLAYADENHLPILYTGDFCDFVSHPNLEYMRDTLGARDCFMAAGNHEYSLYVGEAFEDEAYKMQSFALVQSFCGNDLRFASRVMHGVNFVALDNVYYDFTARQLEQLKAEVARGLPIVLMMHTPLYTQALCAHAMEELHQPCAYLVGAPEECLAAYPPDRRVQQQPTRDTLAMIDYIQSQPQIRAILAGHLHYNYEGPLPCGTMQYVTGGGFQNCAREITFV</sequence>
<comment type="caution">
    <text evidence="2">The sequence shown here is derived from an EMBL/GenBank/DDBJ whole genome shotgun (WGS) entry which is preliminary data.</text>
</comment>
<organism evidence="2 3">
    <name type="scientific">Candidatus Ornithocaccomicrobium faecavium</name>
    <dbReference type="NCBI Taxonomy" id="2840890"/>
    <lineage>
        <taxon>Bacteria</taxon>
        <taxon>Bacillati</taxon>
        <taxon>Bacillota</taxon>
        <taxon>Clostridia</taxon>
        <taxon>Candidatus Ornithocaccomicrobium</taxon>
    </lineage>
</organism>
<dbReference type="InterPro" id="IPR029052">
    <property type="entry name" value="Metallo-depent_PP-like"/>
</dbReference>
<gene>
    <name evidence="2" type="ORF">IAA64_02425</name>
</gene>
<accession>A0A9D1TBE6</accession>
<feature type="domain" description="Calcineurin-like phosphoesterase" evidence="1">
    <location>
        <begin position="17"/>
        <end position="255"/>
    </location>
</feature>
<proteinExistence type="predicted"/>
<name>A0A9D1TBE6_9FIRM</name>
<reference evidence="2" key="2">
    <citation type="journal article" date="2021" name="PeerJ">
        <title>Extensive microbial diversity within the chicken gut microbiome revealed by metagenomics and culture.</title>
        <authorList>
            <person name="Gilroy R."/>
            <person name="Ravi A."/>
            <person name="Getino M."/>
            <person name="Pursley I."/>
            <person name="Horton D.L."/>
            <person name="Alikhan N.F."/>
            <person name="Baker D."/>
            <person name="Gharbi K."/>
            <person name="Hall N."/>
            <person name="Watson M."/>
            <person name="Adriaenssens E.M."/>
            <person name="Foster-Nyarko E."/>
            <person name="Jarju S."/>
            <person name="Secka A."/>
            <person name="Antonio M."/>
            <person name="Oren A."/>
            <person name="Chaudhuri R.R."/>
            <person name="La Ragione R."/>
            <person name="Hildebrand F."/>
            <person name="Pallen M.J."/>
        </authorList>
    </citation>
    <scope>NUCLEOTIDE SEQUENCE</scope>
    <source>
        <strain evidence="2">CHK183-6373</strain>
    </source>
</reference>
<dbReference type="Proteomes" id="UP000886884">
    <property type="component" value="Unassembled WGS sequence"/>
</dbReference>
<dbReference type="EMBL" id="DVOT01000045">
    <property type="protein sequence ID" value="HIV26799.1"/>
    <property type="molecule type" value="Genomic_DNA"/>
</dbReference>
<dbReference type="Gene3D" id="3.60.21.10">
    <property type="match status" value="1"/>
</dbReference>
<dbReference type="InterPro" id="IPR004843">
    <property type="entry name" value="Calcineurin-like_PHP"/>
</dbReference>
<protein>
    <submittedName>
        <fullName evidence="2">Metallophosphoesterase</fullName>
    </submittedName>
</protein>
<dbReference type="AlphaFoldDB" id="A0A9D1TBE6"/>
<dbReference type="SUPFAM" id="SSF56300">
    <property type="entry name" value="Metallo-dependent phosphatases"/>
    <property type="match status" value="1"/>
</dbReference>
<evidence type="ECO:0000259" key="1">
    <source>
        <dbReference type="Pfam" id="PF00149"/>
    </source>
</evidence>